<reference evidence="12" key="1">
    <citation type="submission" date="2023-06" db="EMBL/GenBank/DDBJ databases">
        <authorList>
            <person name="Kurt Z."/>
        </authorList>
    </citation>
    <scope>NUCLEOTIDE SEQUENCE</scope>
</reference>
<keyword evidence="6" id="KW-0067">ATP-binding</keyword>
<dbReference type="InterPro" id="IPR010614">
    <property type="entry name" value="RAD3-like_helicase_DEAD"/>
</dbReference>
<protein>
    <submittedName>
        <fullName evidence="12">DNA repair helicase</fullName>
    </submittedName>
    <submittedName>
        <fullName evidence="13">DNA_repair helicase</fullName>
    </submittedName>
</protein>
<evidence type="ECO:0000256" key="3">
    <source>
        <dbReference type="ARBA" id="ARBA00022741"/>
    </source>
</evidence>
<keyword evidence="5 12" id="KW-0347">Helicase</keyword>
<name>A0AA86RCU3_9EUKA</name>
<dbReference type="EMBL" id="CAXDID020000139">
    <property type="protein sequence ID" value="CAL6038504.1"/>
    <property type="molecule type" value="Genomic_DNA"/>
</dbReference>
<dbReference type="Gene3D" id="3.40.50.300">
    <property type="entry name" value="P-loop containing nucleotide triphosphate hydrolases"/>
    <property type="match status" value="2"/>
</dbReference>
<evidence type="ECO:0000256" key="8">
    <source>
        <dbReference type="ARBA" id="ARBA00023014"/>
    </source>
</evidence>
<dbReference type="PANTHER" id="PTHR11472">
    <property type="entry name" value="DNA REPAIR DEAD HELICASE RAD3/XP-D SUBFAMILY MEMBER"/>
    <property type="match status" value="1"/>
</dbReference>
<evidence type="ECO:0000313" key="12">
    <source>
        <dbReference type="EMBL" id="CAI9972278.1"/>
    </source>
</evidence>
<gene>
    <name evidence="13" type="ORF">HINF_LOCUS37402</name>
    <name evidence="12" type="ORF">HINF_LOCUS59923</name>
</gene>
<keyword evidence="3" id="KW-0547">Nucleotide-binding</keyword>
<dbReference type="GO" id="GO:0003678">
    <property type="term" value="F:DNA helicase activity"/>
    <property type="evidence" value="ECO:0007669"/>
    <property type="project" value="InterPro"/>
</dbReference>
<accession>A0AA86RCU3</accession>
<keyword evidence="10" id="KW-0539">Nucleus</keyword>
<dbReference type="GO" id="GO:0005634">
    <property type="term" value="C:nucleus"/>
    <property type="evidence" value="ECO:0007669"/>
    <property type="project" value="UniProtKB-SubCell"/>
</dbReference>
<dbReference type="GO" id="GO:0006289">
    <property type="term" value="P:nucleotide-excision repair"/>
    <property type="evidence" value="ECO:0007669"/>
    <property type="project" value="TreeGrafter"/>
</dbReference>
<evidence type="ECO:0000256" key="2">
    <source>
        <dbReference type="ARBA" id="ARBA00022723"/>
    </source>
</evidence>
<dbReference type="GO" id="GO:1990918">
    <property type="term" value="P:double-strand break repair involved in meiotic recombination"/>
    <property type="evidence" value="ECO:0007669"/>
    <property type="project" value="TreeGrafter"/>
</dbReference>
<dbReference type="Pfam" id="PF13307">
    <property type="entry name" value="Helicase_C_2"/>
    <property type="match status" value="1"/>
</dbReference>
<keyword evidence="2" id="KW-0479">Metal-binding</keyword>
<keyword evidence="8" id="KW-0411">Iron-sulfur</keyword>
<evidence type="ECO:0000313" key="14">
    <source>
        <dbReference type="Proteomes" id="UP001642409"/>
    </source>
</evidence>
<keyword evidence="14" id="KW-1185">Reference proteome</keyword>
<dbReference type="EMBL" id="CATOUU010001104">
    <property type="protein sequence ID" value="CAI9972278.1"/>
    <property type="molecule type" value="Genomic_DNA"/>
</dbReference>
<evidence type="ECO:0000256" key="4">
    <source>
        <dbReference type="ARBA" id="ARBA00022801"/>
    </source>
</evidence>
<dbReference type="Pfam" id="PF06733">
    <property type="entry name" value="DEAD_2"/>
    <property type="match status" value="1"/>
</dbReference>
<dbReference type="InterPro" id="IPR045028">
    <property type="entry name" value="DinG/Rad3-like"/>
</dbReference>
<evidence type="ECO:0000256" key="6">
    <source>
        <dbReference type="ARBA" id="ARBA00022840"/>
    </source>
</evidence>
<dbReference type="Proteomes" id="UP001642409">
    <property type="component" value="Unassembled WGS sequence"/>
</dbReference>
<dbReference type="GO" id="GO:0046872">
    <property type="term" value="F:metal ion binding"/>
    <property type="evidence" value="ECO:0007669"/>
    <property type="project" value="UniProtKB-KW"/>
</dbReference>
<dbReference type="InterPro" id="IPR006555">
    <property type="entry name" value="ATP-dep_Helicase_C"/>
</dbReference>
<dbReference type="InterPro" id="IPR027417">
    <property type="entry name" value="P-loop_NTPase"/>
</dbReference>
<dbReference type="PANTHER" id="PTHR11472:SF47">
    <property type="entry name" value="FANCONI ANEMIA GROUP J PROTEIN"/>
    <property type="match status" value="1"/>
</dbReference>
<organism evidence="12">
    <name type="scientific">Hexamita inflata</name>
    <dbReference type="NCBI Taxonomy" id="28002"/>
    <lineage>
        <taxon>Eukaryota</taxon>
        <taxon>Metamonada</taxon>
        <taxon>Diplomonadida</taxon>
        <taxon>Hexamitidae</taxon>
        <taxon>Hexamitinae</taxon>
        <taxon>Hexamita</taxon>
    </lineage>
</organism>
<reference evidence="13 14" key="2">
    <citation type="submission" date="2024-07" db="EMBL/GenBank/DDBJ databases">
        <authorList>
            <person name="Akdeniz Z."/>
        </authorList>
    </citation>
    <scope>NUCLEOTIDE SEQUENCE [LARGE SCALE GENOMIC DNA]</scope>
</reference>
<evidence type="ECO:0000256" key="5">
    <source>
        <dbReference type="ARBA" id="ARBA00022806"/>
    </source>
</evidence>
<comment type="caution">
    <text evidence="12">The sequence shown here is derived from an EMBL/GenBank/DDBJ whole genome shotgun (WGS) entry which is preliminary data.</text>
</comment>
<dbReference type="SMART" id="SM00488">
    <property type="entry name" value="DEXDc2"/>
    <property type="match status" value="1"/>
</dbReference>
<dbReference type="GO" id="GO:0005524">
    <property type="term" value="F:ATP binding"/>
    <property type="evidence" value="ECO:0007669"/>
    <property type="project" value="UniProtKB-KW"/>
</dbReference>
<proteinExistence type="predicted"/>
<comment type="subcellular location">
    <subcellularLocation>
        <location evidence="1">Nucleus</location>
    </subcellularLocation>
</comment>
<evidence type="ECO:0000313" key="13">
    <source>
        <dbReference type="EMBL" id="CAL6038504.1"/>
    </source>
</evidence>
<dbReference type="GO" id="GO:0051536">
    <property type="term" value="F:iron-sulfur cluster binding"/>
    <property type="evidence" value="ECO:0007669"/>
    <property type="project" value="UniProtKB-KW"/>
</dbReference>
<dbReference type="InterPro" id="IPR013020">
    <property type="entry name" value="Rad3/Chl1-like"/>
</dbReference>
<dbReference type="AlphaFoldDB" id="A0AA86RCU3"/>
<keyword evidence="9" id="KW-0413">Isomerase</keyword>
<dbReference type="InterPro" id="IPR014013">
    <property type="entry name" value="Helic_SF1/SF2_ATP-bd_DinG/Rad3"/>
</dbReference>
<keyword evidence="7" id="KW-0408">Iron</keyword>
<keyword evidence="4" id="KW-0378">Hydrolase</keyword>
<sequence length="852" mass="98494">MTITIDKFSFKFPFTPYPQQLQYMGDLLHTLKKSQNAALEAQTGFGKTLCVICVCSQFINQCQTLKRKLMMSEQLSDTDIYFIKSTNLFNGVQIAENKQAIPSIPFEQIFIPKLIYTSRTHSQLQQVSRVMKSLAVPHVTLGSRQQYCANDECKKFATKMNLSLNQCCLNFQRLGNCIMNQALNIQAAVEELKIKQQNAMDFEDYYSYSKHEFVCPYYLAKASIDTQSAVLSPYNYIINTQENQSLLSNNIVIMDEAHNIPGVCCEEFSTQFHFSDVEDSFIAIQYINALILHQKDKTIGKVSDIEKMTCDQGIVQNIQDFLKSLYFNLKELIQDNIQTLNLKADFNTKNYVTTNFFDILKKVDLSTFRIDMLQGLDQLDFYLNQSQERQSFKVQSRLQYISAIVQIFCACKEISPNFQQFGVIIEKSEQIKKVQVKDHKSTPAILKKYDQQLRQQRTSDIFDSITINIVCYSPDVATSIITKQKPLSIIATSGTLSPLQNLSEEFCLQFQKIESYPHVCKSTNVNSIIISSHSQIPIVGSFQNRTSSSYINSINYLVQNTQSHFQKGGALIFFQSYAAMNSFKQNTKTLGLFFEQKGVEENKIEFARFQNQINNQQQAIMCCVFNGKFSEGVDFYDQQCRLVACISIPFAAALSSQLQEKMKYFDRFSKVKGRVWYELQAFRSVNQACGRAIRHADDFGEILLFDQRFEKNKHMMSKWVSQNIQIQSCEQWAQSGWLNQKIQEYVPKQTKQPSCQLEIQNNSNQLQNIKYPQQTFYKSEFMQKLKQPTIQMSVFQKFAFKLQIKNEIVKILNKQQNDELTQLIKEQNNDQIQIFSQQLSDDVKEMIRALLE</sequence>
<evidence type="ECO:0000256" key="1">
    <source>
        <dbReference type="ARBA" id="ARBA00004123"/>
    </source>
</evidence>
<evidence type="ECO:0000256" key="7">
    <source>
        <dbReference type="ARBA" id="ARBA00023004"/>
    </source>
</evidence>
<dbReference type="PROSITE" id="PS51193">
    <property type="entry name" value="HELICASE_ATP_BIND_2"/>
    <property type="match status" value="1"/>
</dbReference>
<dbReference type="InterPro" id="IPR006554">
    <property type="entry name" value="Helicase-like_DEXD_c2"/>
</dbReference>
<evidence type="ECO:0000256" key="10">
    <source>
        <dbReference type="ARBA" id="ARBA00023242"/>
    </source>
</evidence>
<evidence type="ECO:0000256" key="9">
    <source>
        <dbReference type="ARBA" id="ARBA00023235"/>
    </source>
</evidence>
<evidence type="ECO:0000259" key="11">
    <source>
        <dbReference type="PROSITE" id="PS51193"/>
    </source>
</evidence>
<dbReference type="GO" id="GO:0016818">
    <property type="term" value="F:hydrolase activity, acting on acid anhydrides, in phosphorus-containing anhydrides"/>
    <property type="evidence" value="ECO:0007669"/>
    <property type="project" value="InterPro"/>
</dbReference>
<feature type="domain" description="Helicase ATP-binding" evidence="11">
    <location>
        <begin position="6"/>
        <end position="303"/>
    </location>
</feature>
<dbReference type="NCBIfam" id="TIGR00604">
    <property type="entry name" value="rad3"/>
    <property type="match status" value="1"/>
</dbReference>
<dbReference type="SMART" id="SM00491">
    <property type="entry name" value="HELICc2"/>
    <property type="match status" value="1"/>
</dbReference>
<dbReference type="GO" id="GO:0003677">
    <property type="term" value="F:DNA binding"/>
    <property type="evidence" value="ECO:0007669"/>
    <property type="project" value="InterPro"/>
</dbReference>
<dbReference type="SUPFAM" id="SSF52540">
    <property type="entry name" value="P-loop containing nucleoside triphosphate hydrolases"/>
    <property type="match status" value="2"/>
</dbReference>